<dbReference type="RefSeq" id="WP_072245329.1">
    <property type="nucleotide sequence ID" value="NZ_FBYC01000004.1"/>
</dbReference>
<gene>
    <name evidence="2" type="ORF">Ga0058931_0962</name>
    <name evidence="3" type="ORF">HLUCCA05_09770</name>
</gene>
<proteinExistence type="predicted"/>
<evidence type="ECO:0000313" key="3">
    <source>
        <dbReference type="EMBL" id="KPP92672.1"/>
    </source>
</evidence>
<evidence type="ECO:0000313" key="4">
    <source>
        <dbReference type="Proteomes" id="UP000050413"/>
    </source>
</evidence>
<dbReference type="Proteomes" id="UP000050413">
    <property type="component" value="Unassembled WGS sequence"/>
</dbReference>
<reference evidence="2 5" key="2">
    <citation type="submission" date="2016-01" db="EMBL/GenBank/DDBJ databases">
        <authorList>
            <person name="Varghese N."/>
        </authorList>
    </citation>
    <scope>NUCLEOTIDE SEQUENCE [LARGE SCALE GENOMIC DNA]</scope>
    <source>
        <strain evidence="2 5">HL-91</strain>
    </source>
</reference>
<name>A0A0P7W6W2_9RHOB</name>
<dbReference type="OrthoDB" id="7165680at2"/>
<feature type="coiled-coil region" evidence="1">
    <location>
        <begin position="27"/>
        <end position="54"/>
    </location>
</feature>
<dbReference type="Proteomes" id="UP000182045">
    <property type="component" value="Unassembled WGS sequence"/>
</dbReference>
<protein>
    <recommendedName>
        <fullName evidence="6">Cell division protein FtsL</fullName>
    </recommendedName>
</protein>
<dbReference type="PATRIC" id="fig|1666912.4.peg.2135"/>
<evidence type="ECO:0008006" key="6">
    <source>
        <dbReference type="Google" id="ProtNLM"/>
    </source>
</evidence>
<dbReference type="STRING" id="1666912.Ga0058931_0962"/>
<sequence length="128" mass="14377">MRSLLYLLTALAVIGLASWAYRENHLTQEAMNTRAALEREIARLDAEISMQRVEWAYLNRPDRLRALVDVNFEELQLVPMTADHFGEIDEIAYPVPGAQFDIGDGVVVFGALEQMTGDLPATSEEEQP</sequence>
<accession>A0A0P7W6W2</accession>
<dbReference type="AlphaFoldDB" id="A0A0P7W6W2"/>
<evidence type="ECO:0000256" key="1">
    <source>
        <dbReference type="SAM" id="Coils"/>
    </source>
</evidence>
<dbReference type="EMBL" id="FBYC01000004">
    <property type="protein sequence ID" value="CUX80255.1"/>
    <property type="molecule type" value="Genomic_DNA"/>
</dbReference>
<evidence type="ECO:0000313" key="5">
    <source>
        <dbReference type="Proteomes" id="UP000182045"/>
    </source>
</evidence>
<organism evidence="3 4">
    <name type="scientific">Roseibaca calidilacus</name>
    <dbReference type="NCBI Taxonomy" id="1666912"/>
    <lineage>
        <taxon>Bacteria</taxon>
        <taxon>Pseudomonadati</taxon>
        <taxon>Pseudomonadota</taxon>
        <taxon>Alphaproteobacteria</taxon>
        <taxon>Rhodobacterales</taxon>
        <taxon>Paracoccaceae</taxon>
        <taxon>Roseinatronobacter</taxon>
    </lineage>
</organism>
<dbReference type="EMBL" id="LJSG01000011">
    <property type="protein sequence ID" value="KPP92672.1"/>
    <property type="molecule type" value="Genomic_DNA"/>
</dbReference>
<keyword evidence="1" id="KW-0175">Coiled coil</keyword>
<keyword evidence="5" id="KW-1185">Reference proteome</keyword>
<comment type="caution">
    <text evidence="3">The sequence shown here is derived from an EMBL/GenBank/DDBJ whole genome shotgun (WGS) entry which is preliminary data.</text>
</comment>
<reference evidence="3 4" key="1">
    <citation type="submission" date="2015-09" db="EMBL/GenBank/DDBJ databases">
        <title>Identification and resolution of microdiversity through metagenomic sequencing of parallel consortia.</title>
        <authorList>
            <person name="Nelson W.C."/>
            <person name="Romine M.F."/>
            <person name="Lindemann S.R."/>
        </authorList>
    </citation>
    <scope>NUCLEOTIDE SEQUENCE [LARGE SCALE GENOMIC DNA]</scope>
    <source>
        <strain evidence="3">HL-91</strain>
    </source>
</reference>
<evidence type="ECO:0000313" key="2">
    <source>
        <dbReference type="EMBL" id="CUX80255.1"/>
    </source>
</evidence>